<accession>A0A835Y9L4</accession>
<feature type="transmembrane region" description="Helical" evidence="12">
    <location>
        <begin position="369"/>
        <end position="389"/>
    </location>
</feature>
<feature type="compositionally biased region" description="Gly residues" evidence="11">
    <location>
        <begin position="449"/>
        <end position="459"/>
    </location>
</feature>
<dbReference type="EMBL" id="JAEHOE010000009">
    <property type="protein sequence ID" value="KAG2498541.1"/>
    <property type="molecule type" value="Genomic_DNA"/>
</dbReference>
<dbReference type="PANTHER" id="PTHR31961">
    <property type="entry name" value="SENSITIVE TO HIGH EXPRESSION PROTEIN 9, MITOCHONDRIAL"/>
    <property type="match status" value="1"/>
</dbReference>
<evidence type="ECO:0000256" key="1">
    <source>
        <dbReference type="ARBA" id="ARBA00004273"/>
    </source>
</evidence>
<proteinExistence type="inferred from homology"/>
<feature type="compositionally biased region" description="Low complexity" evidence="11">
    <location>
        <begin position="506"/>
        <end position="525"/>
    </location>
</feature>
<keyword evidence="6 12" id="KW-1133">Transmembrane helix</keyword>
<dbReference type="AlphaFoldDB" id="A0A835Y9L4"/>
<keyword evidence="4" id="KW-0999">Mitochondrion inner membrane</keyword>
<feature type="compositionally biased region" description="Low complexity" evidence="11">
    <location>
        <begin position="151"/>
        <end position="181"/>
    </location>
</feature>
<feature type="compositionally biased region" description="Low complexity" evidence="11">
    <location>
        <begin position="428"/>
        <end position="448"/>
    </location>
</feature>
<gene>
    <name evidence="13" type="ORF">HYH03_003292</name>
</gene>
<organism evidence="13 14">
    <name type="scientific">Edaphochlamys debaryana</name>
    <dbReference type="NCBI Taxonomy" id="47281"/>
    <lineage>
        <taxon>Eukaryota</taxon>
        <taxon>Viridiplantae</taxon>
        <taxon>Chlorophyta</taxon>
        <taxon>core chlorophytes</taxon>
        <taxon>Chlorophyceae</taxon>
        <taxon>CS clade</taxon>
        <taxon>Chlamydomonadales</taxon>
        <taxon>Chlamydomonadales incertae sedis</taxon>
        <taxon>Edaphochlamys</taxon>
    </lineage>
</organism>
<comment type="function">
    <text evidence="10">Required for the maintenance of the structure of the mitochondrial inner membrane. Involved in mitochondrial morphology. Causes growth arrest when highly overexpressed.</text>
</comment>
<dbReference type="PANTHER" id="PTHR31961:SF3">
    <property type="entry name" value="SENSITIVE TO HIGH EXPRESSION PROTEIN 9, MITOCHONDRIAL"/>
    <property type="match status" value="1"/>
</dbReference>
<feature type="compositionally biased region" description="Low complexity" evidence="11">
    <location>
        <begin position="110"/>
        <end position="124"/>
    </location>
</feature>
<comment type="caution">
    <text evidence="13">The sequence shown here is derived from an EMBL/GenBank/DDBJ whole genome shotgun (WGS) entry which is preliminary data.</text>
</comment>
<evidence type="ECO:0000256" key="11">
    <source>
        <dbReference type="SAM" id="MobiDB-lite"/>
    </source>
</evidence>
<dbReference type="Proteomes" id="UP000612055">
    <property type="component" value="Unassembled WGS sequence"/>
</dbReference>
<evidence type="ECO:0000256" key="2">
    <source>
        <dbReference type="ARBA" id="ARBA00007472"/>
    </source>
</evidence>
<evidence type="ECO:0000256" key="3">
    <source>
        <dbReference type="ARBA" id="ARBA00022692"/>
    </source>
</evidence>
<evidence type="ECO:0000313" key="13">
    <source>
        <dbReference type="EMBL" id="KAG2498541.1"/>
    </source>
</evidence>
<keyword evidence="14" id="KW-1185">Reference proteome</keyword>
<evidence type="ECO:0000256" key="4">
    <source>
        <dbReference type="ARBA" id="ARBA00022792"/>
    </source>
</evidence>
<evidence type="ECO:0000313" key="14">
    <source>
        <dbReference type="Proteomes" id="UP000612055"/>
    </source>
</evidence>
<dbReference type="Pfam" id="PF05546">
    <property type="entry name" value="She9_MDM33"/>
    <property type="match status" value="1"/>
</dbReference>
<comment type="subcellular location">
    <subcellularLocation>
        <location evidence="1">Mitochondrion inner membrane</location>
    </subcellularLocation>
</comment>
<keyword evidence="9 12" id="KW-0472">Membrane</keyword>
<dbReference type="GO" id="GO:0005743">
    <property type="term" value="C:mitochondrial inner membrane"/>
    <property type="evidence" value="ECO:0007669"/>
    <property type="project" value="UniProtKB-SubCell"/>
</dbReference>
<evidence type="ECO:0000256" key="6">
    <source>
        <dbReference type="ARBA" id="ARBA00022989"/>
    </source>
</evidence>
<name>A0A835Y9L4_9CHLO</name>
<feature type="region of interest" description="Disordered" evidence="11">
    <location>
        <begin position="428"/>
        <end position="461"/>
    </location>
</feature>
<evidence type="ECO:0000256" key="5">
    <source>
        <dbReference type="ARBA" id="ARBA00022946"/>
    </source>
</evidence>
<keyword evidence="3 12" id="KW-0812">Transmembrane</keyword>
<dbReference type="OrthoDB" id="5595506at2759"/>
<protein>
    <recommendedName>
        <fullName evidence="15">Sensitive to high expression protein 9, mitochondrial</fullName>
    </recommendedName>
</protein>
<keyword evidence="8" id="KW-0496">Mitochondrion</keyword>
<evidence type="ECO:0000256" key="12">
    <source>
        <dbReference type="SAM" id="Phobius"/>
    </source>
</evidence>
<keyword evidence="5" id="KW-0809">Transit peptide</keyword>
<feature type="region of interest" description="Disordered" evidence="11">
    <location>
        <begin position="87"/>
        <end position="204"/>
    </location>
</feature>
<sequence length="604" mass="59404">MALRAGSASGAGSLAALASSIAAADTALVASIAPSVVGAGVLLRRQASTLAGPPCTSGHGPPPFPVALAPLPPRSCHVWTTPASLPRASTARSFSSQSGHHGRGSGPHGGSHSTGHGTAHPGPTLGSGGAGGAAGSGGRPPPIGGHHAHPSHAPNSSTHQAPGSGHPPHGSSNSSSSSGTASGAGAGGGGGPPPVPALVPGGSTTSTALASAQALGSRAGEGLARAGAMVLARALELGARLNQVTGYAMIEQLKIKVDEADAGLAAARMGLREGKAAFDARVAEHADVQRQLMGLLQRKGSWGPADVERFADLCRDELGLEGAVAQAKAGYAAASEDLEAAHSRLLSAIRERYSAETLWSDKIRRASTWWTAALMGLHLVSFLSIYLVMEPMKARRLRSHVESVLRAELGQITAGVAQLRAEAQEAAQQAQQAQHAPAAGPGLQAAQGQGAGQGQGQQPGAGLVPAVVADALGWGGDEAAERGGVLSTTAVATGSGPGSEGGAQGRGAAAEGATEGEGASAGRSAVAWSWEGPGQAGTGAGEAGTWRERVGGVWKRTEGWRRRAGEALGAVAGSPEVRAGAAAFAGAALGVGVSLMLAGRGAGQ</sequence>
<dbReference type="InterPro" id="IPR008839">
    <property type="entry name" value="MDM33_fungi"/>
</dbReference>
<evidence type="ECO:0000256" key="9">
    <source>
        <dbReference type="ARBA" id="ARBA00023136"/>
    </source>
</evidence>
<evidence type="ECO:0000256" key="10">
    <source>
        <dbReference type="ARBA" id="ARBA00024807"/>
    </source>
</evidence>
<feature type="compositionally biased region" description="Gly residues" evidence="11">
    <location>
        <begin position="125"/>
        <end position="138"/>
    </location>
</feature>
<reference evidence="13" key="1">
    <citation type="journal article" date="2020" name="bioRxiv">
        <title>Comparative genomics of Chlamydomonas.</title>
        <authorList>
            <person name="Craig R.J."/>
            <person name="Hasan A.R."/>
            <person name="Ness R.W."/>
            <person name="Keightley P.D."/>
        </authorList>
    </citation>
    <scope>NUCLEOTIDE SEQUENCE</scope>
    <source>
        <strain evidence="13">CCAP 11/70</strain>
    </source>
</reference>
<keyword evidence="7" id="KW-0175">Coiled coil</keyword>
<feature type="region of interest" description="Disordered" evidence="11">
    <location>
        <begin position="489"/>
        <end position="543"/>
    </location>
</feature>
<evidence type="ECO:0000256" key="7">
    <source>
        <dbReference type="ARBA" id="ARBA00023054"/>
    </source>
</evidence>
<evidence type="ECO:0000256" key="8">
    <source>
        <dbReference type="ARBA" id="ARBA00023128"/>
    </source>
</evidence>
<evidence type="ECO:0008006" key="15">
    <source>
        <dbReference type="Google" id="ProtNLM"/>
    </source>
</evidence>
<feature type="compositionally biased region" description="Gly residues" evidence="11">
    <location>
        <begin position="495"/>
        <end position="505"/>
    </location>
</feature>
<comment type="similarity">
    <text evidence="2">Belongs to the SHE9 family.</text>
</comment>